<gene>
    <name evidence="1" type="ORF">ALC56_02159</name>
</gene>
<dbReference type="AlphaFoldDB" id="A0A195FSJ4"/>
<reference evidence="1 2" key="1">
    <citation type="submission" date="2016-03" db="EMBL/GenBank/DDBJ databases">
        <title>Trachymyrmex septentrionalis WGS genome.</title>
        <authorList>
            <person name="Nygaard S."/>
            <person name="Hu H."/>
            <person name="Boomsma J."/>
            <person name="Zhang G."/>
        </authorList>
    </citation>
    <scope>NUCLEOTIDE SEQUENCE [LARGE SCALE GENOMIC DNA]</scope>
    <source>
        <strain evidence="1">Tsep2-gDNA-1</strain>
        <tissue evidence="1">Whole body</tissue>
    </source>
</reference>
<proteinExistence type="predicted"/>
<keyword evidence="2" id="KW-1185">Reference proteome</keyword>
<dbReference type="Proteomes" id="UP000078541">
    <property type="component" value="Unassembled WGS sequence"/>
</dbReference>
<name>A0A195FSJ4_9HYME</name>
<sequence length="68" mass="8105">MISRAIFNLYSLTQNFFLSCDQIVKVKRRDKGHAADHSQQMSSELITCYIINEELRYLQNMAYKREIM</sequence>
<evidence type="ECO:0000313" key="1">
    <source>
        <dbReference type="EMBL" id="KYN43433.1"/>
    </source>
</evidence>
<evidence type="ECO:0000313" key="2">
    <source>
        <dbReference type="Proteomes" id="UP000078541"/>
    </source>
</evidence>
<accession>A0A195FSJ4</accession>
<dbReference type="EMBL" id="KQ981280">
    <property type="protein sequence ID" value="KYN43433.1"/>
    <property type="molecule type" value="Genomic_DNA"/>
</dbReference>
<protein>
    <submittedName>
        <fullName evidence="1">Uncharacterized protein</fullName>
    </submittedName>
</protein>
<organism evidence="1 2">
    <name type="scientific">Trachymyrmex septentrionalis</name>
    <dbReference type="NCBI Taxonomy" id="34720"/>
    <lineage>
        <taxon>Eukaryota</taxon>
        <taxon>Metazoa</taxon>
        <taxon>Ecdysozoa</taxon>
        <taxon>Arthropoda</taxon>
        <taxon>Hexapoda</taxon>
        <taxon>Insecta</taxon>
        <taxon>Pterygota</taxon>
        <taxon>Neoptera</taxon>
        <taxon>Endopterygota</taxon>
        <taxon>Hymenoptera</taxon>
        <taxon>Apocrita</taxon>
        <taxon>Aculeata</taxon>
        <taxon>Formicoidea</taxon>
        <taxon>Formicidae</taxon>
        <taxon>Myrmicinae</taxon>
        <taxon>Trachymyrmex</taxon>
    </lineage>
</organism>
<dbReference type="PROSITE" id="PS51257">
    <property type="entry name" value="PROKAR_LIPOPROTEIN"/>
    <property type="match status" value="1"/>
</dbReference>